<dbReference type="InterPro" id="IPR014710">
    <property type="entry name" value="RmlC-like_jellyroll"/>
</dbReference>
<dbReference type="PROSITE" id="PS51318">
    <property type="entry name" value="TAT"/>
    <property type="match status" value="1"/>
</dbReference>
<evidence type="ECO:0000256" key="2">
    <source>
        <dbReference type="PIRSR" id="PIRSR617774-1"/>
    </source>
</evidence>
<feature type="domain" description="Cupin type-1" evidence="5">
    <location>
        <begin position="262"/>
        <end position="404"/>
    </location>
</feature>
<feature type="binding site" evidence="3">
    <location>
        <position position="315"/>
    </location>
    <ligand>
        <name>Mn(2+)</name>
        <dbReference type="ChEBI" id="CHEBI:29035"/>
        <label>2</label>
    </ligand>
</feature>
<accession>A0A401ZHK1</accession>
<sequence length="414" mass="44817">MDTTRRKIIQTLAAAGAVASVTNVPAVAHAASTTAAAAIDPVPEPIVGNLGATDPGPRNVVLDEMNLDSMAPPTTDAGIMPNLKFSFSNAHNRLANGGWARQVTITELPVSTDVAGVTMRLKEGAVRELHWHVEAEWAFMLNGRAQVTCLDPQGRNFVDNVGVGDLWYFPAGFPHSIQGLQGGCEFLLVFDDGHFSAGSTFMLSDWFAHTPKSVLAKNFGVAESNFANLAPPSTRWIYPGQVPTSSTPVSDPYGQSPQSFTYHLMAQPPTQGKAHGRVRVVDSTQFRVSTTIAAALVEVEPGGLREMHWHPNADEWQYYIEGNARMTVFAGAGTAATFDYQAGDVGYVAANMGHYVENTGKTTLRFLEIFKTDRYADFSLNQWMAVTPPALVQGDLNLPQQVMDALQKKKPIIV</sequence>
<feature type="binding site" evidence="3">
    <location>
        <position position="354"/>
    </location>
    <ligand>
        <name>Mn(2+)</name>
        <dbReference type="ChEBI" id="CHEBI:29035"/>
        <label>2</label>
    </ligand>
</feature>
<feature type="active site" description="Proton donor" evidence="2">
    <location>
        <position position="368"/>
    </location>
</feature>
<evidence type="ECO:0000256" key="1">
    <source>
        <dbReference type="ARBA" id="ARBA00022723"/>
    </source>
</evidence>
<comment type="caution">
    <text evidence="6">The sequence shown here is derived from an EMBL/GenBank/DDBJ whole genome shotgun (WGS) entry which is preliminary data.</text>
</comment>
<dbReference type="EMBL" id="BIFQ01000001">
    <property type="protein sequence ID" value="GCE06361.1"/>
    <property type="molecule type" value="Genomic_DNA"/>
</dbReference>
<gene>
    <name evidence="6" type="primary">oxdD</name>
    <name evidence="6" type="ORF">KDAU_36900</name>
</gene>
<dbReference type="OrthoDB" id="1973590at2"/>
<keyword evidence="4" id="KW-0732">Signal</keyword>
<dbReference type="PANTHER" id="PTHR35848">
    <property type="entry name" value="OXALATE-BINDING PROTEIN"/>
    <property type="match status" value="1"/>
</dbReference>
<reference evidence="7" key="1">
    <citation type="submission" date="2018-12" db="EMBL/GenBank/DDBJ databases">
        <title>Tengunoibacter tsumagoiensis gen. nov., sp. nov., Dictyobacter kobayashii sp. nov., D. alpinus sp. nov., and D. joshuensis sp. nov. and description of Dictyobacteraceae fam. nov. within the order Ktedonobacterales isolated from Tengu-no-mugimeshi.</title>
        <authorList>
            <person name="Wang C.M."/>
            <person name="Zheng Y."/>
            <person name="Sakai Y."/>
            <person name="Toyoda A."/>
            <person name="Minakuchi Y."/>
            <person name="Abe K."/>
            <person name="Yokota A."/>
            <person name="Yabe S."/>
        </authorList>
    </citation>
    <scope>NUCLEOTIDE SEQUENCE [LARGE SCALE GENOMIC DNA]</scope>
    <source>
        <strain evidence="7">S-27</strain>
    </source>
</reference>
<organism evidence="6 7">
    <name type="scientific">Dictyobacter aurantiacus</name>
    <dbReference type="NCBI Taxonomy" id="1936993"/>
    <lineage>
        <taxon>Bacteria</taxon>
        <taxon>Bacillati</taxon>
        <taxon>Chloroflexota</taxon>
        <taxon>Ktedonobacteria</taxon>
        <taxon>Ktedonobacterales</taxon>
        <taxon>Dictyobacteraceae</taxon>
        <taxon>Dictyobacter</taxon>
    </lineage>
</organism>
<dbReference type="PANTHER" id="PTHR35848:SF9">
    <property type="entry name" value="SLL1358 PROTEIN"/>
    <property type="match status" value="1"/>
</dbReference>
<dbReference type="Proteomes" id="UP000287224">
    <property type="component" value="Unassembled WGS sequence"/>
</dbReference>
<proteinExistence type="predicted"/>
<feature type="signal peptide" evidence="4">
    <location>
        <begin position="1"/>
        <end position="30"/>
    </location>
</feature>
<feature type="binding site" evidence="3">
    <location>
        <position position="136"/>
    </location>
    <ligand>
        <name>Mn(2+)</name>
        <dbReference type="ChEBI" id="CHEBI:29035"/>
        <label>1</label>
    </ligand>
</feature>
<name>A0A401ZHK1_9CHLR</name>
<dbReference type="InterPro" id="IPR011051">
    <property type="entry name" value="RmlC_Cupin_sf"/>
</dbReference>
<keyword evidence="1 3" id="KW-0479">Metal-binding</keyword>
<comment type="cofactor">
    <cofactor evidence="3">
        <name>Mn(2+)</name>
        <dbReference type="ChEBI" id="CHEBI:29035"/>
    </cofactor>
    <text evidence="3">Binds 2 manganese ions per subunit.</text>
</comment>
<dbReference type="AlphaFoldDB" id="A0A401ZHK1"/>
<dbReference type="Pfam" id="PF00190">
    <property type="entry name" value="Cupin_1"/>
    <property type="match status" value="2"/>
</dbReference>
<evidence type="ECO:0000256" key="4">
    <source>
        <dbReference type="SAM" id="SignalP"/>
    </source>
</evidence>
<dbReference type="InterPro" id="IPR051610">
    <property type="entry name" value="GPI/OXD"/>
</dbReference>
<dbReference type="GO" id="GO:0046872">
    <property type="term" value="F:metal ion binding"/>
    <property type="evidence" value="ECO:0007669"/>
    <property type="project" value="UniProtKB-KW"/>
</dbReference>
<feature type="binding site" evidence="3">
    <location>
        <position position="175"/>
    </location>
    <ligand>
        <name>Mn(2+)</name>
        <dbReference type="ChEBI" id="CHEBI:29035"/>
        <label>1</label>
    </ligand>
</feature>
<dbReference type="NCBIfam" id="TIGR03404">
    <property type="entry name" value="bicupin_oxalic"/>
    <property type="match status" value="1"/>
</dbReference>
<evidence type="ECO:0000259" key="5">
    <source>
        <dbReference type="SMART" id="SM00835"/>
    </source>
</evidence>
<keyword evidence="7" id="KW-1185">Reference proteome</keyword>
<feature type="binding site" evidence="3">
    <location>
        <position position="308"/>
    </location>
    <ligand>
        <name>Mn(2+)</name>
        <dbReference type="ChEBI" id="CHEBI:29035"/>
        <label>2</label>
    </ligand>
</feature>
<feature type="binding site" evidence="3">
    <location>
        <position position="132"/>
    </location>
    <ligand>
        <name>Mn(2+)</name>
        <dbReference type="ChEBI" id="CHEBI:29035"/>
        <label>1</label>
    </ligand>
</feature>
<dbReference type="InterPro" id="IPR006311">
    <property type="entry name" value="TAT_signal"/>
</dbReference>
<dbReference type="CDD" id="cd20305">
    <property type="entry name" value="cupin_OxDC_C"/>
    <property type="match status" value="1"/>
</dbReference>
<evidence type="ECO:0000313" key="7">
    <source>
        <dbReference type="Proteomes" id="UP000287224"/>
    </source>
</evidence>
<dbReference type="SMR" id="A0A401ZHK1"/>
<dbReference type="CDD" id="cd20304">
    <property type="entry name" value="cupin_OxDC_N"/>
    <property type="match status" value="1"/>
</dbReference>
<feature type="domain" description="Cupin type-1" evidence="5">
    <location>
        <begin position="88"/>
        <end position="227"/>
    </location>
</feature>
<dbReference type="RefSeq" id="WP_126597312.1">
    <property type="nucleotide sequence ID" value="NZ_BIFQ01000001.1"/>
</dbReference>
<evidence type="ECO:0000256" key="3">
    <source>
        <dbReference type="PIRSR" id="PIRSR617774-2"/>
    </source>
</evidence>
<dbReference type="GO" id="GO:0033609">
    <property type="term" value="P:oxalate metabolic process"/>
    <property type="evidence" value="ECO:0007669"/>
    <property type="project" value="InterPro"/>
</dbReference>
<feature type="binding site" evidence="3">
    <location>
        <position position="130"/>
    </location>
    <ligand>
        <name>Mn(2+)</name>
        <dbReference type="ChEBI" id="CHEBI:29035"/>
        <label>1</label>
    </ligand>
</feature>
<dbReference type="Gene3D" id="2.60.120.10">
    <property type="entry name" value="Jelly Rolls"/>
    <property type="match status" value="2"/>
</dbReference>
<feature type="binding site" evidence="3">
    <location>
        <position position="310"/>
    </location>
    <ligand>
        <name>Mn(2+)</name>
        <dbReference type="ChEBI" id="CHEBI:29035"/>
        <label>2</label>
    </ligand>
</feature>
<protein>
    <submittedName>
        <fullName evidence="6">Oxalate decarboxylase OxdD</fullName>
    </submittedName>
</protein>
<dbReference type="InterPro" id="IPR017774">
    <property type="entry name" value="Bicupin_oxalate_deCO2ase/Oxase"/>
</dbReference>
<dbReference type="SMART" id="SM00835">
    <property type="entry name" value="Cupin_1"/>
    <property type="match status" value="2"/>
</dbReference>
<dbReference type="InterPro" id="IPR006045">
    <property type="entry name" value="Cupin_1"/>
</dbReference>
<dbReference type="SUPFAM" id="SSF51182">
    <property type="entry name" value="RmlC-like cupins"/>
    <property type="match status" value="1"/>
</dbReference>
<feature type="chain" id="PRO_5019083050" evidence="4">
    <location>
        <begin position="31"/>
        <end position="414"/>
    </location>
</feature>
<keyword evidence="3" id="KW-0464">Manganese</keyword>
<evidence type="ECO:0000313" key="6">
    <source>
        <dbReference type="EMBL" id="GCE06361.1"/>
    </source>
</evidence>